<protein>
    <submittedName>
        <fullName evidence="1">Putative cysteine desulfurase</fullName>
        <ecNumber evidence="1">2.8.1.7</ecNumber>
    </submittedName>
</protein>
<dbReference type="Proteomes" id="UP000255103">
    <property type="component" value="Unassembled WGS sequence"/>
</dbReference>
<gene>
    <name evidence="1" type="primary">nifS_1</name>
    <name evidence="1" type="ORF">NCTC12219_00305</name>
</gene>
<proteinExistence type="predicted"/>
<dbReference type="InterPro" id="IPR015424">
    <property type="entry name" value="PyrdxlP-dep_Trfase"/>
</dbReference>
<dbReference type="EMBL" id="UGHX01000001">
    <property type="protein sequence ID" value="STP10444.1"/>
    <property type="molecule type" value="Genomic_DNA"/>
</dbReference>
<name>A0A377JRI7_9HELI</name>
<dbReference type="Gene3D" id="3.90.1150.10">
    <property type="entry name" value="Aspartate Aminotransferase, domain 1"/>
    <property type="match status" value="1"/>
</dbReference>
<dbReference type="SUPFAM" id="SSF53383">
    <property type="entry name" value="PLP-dependent transferases"/>
    <property type="match status" value="1"/>
</dbReference>
<keyword evidence="1" id="KW-0808">Transferase</keyword>
<dbReference type="RefSeq" id="WP_115721314.1">
    <property type="nucleotide sequence ID" value="NZ_UGHX01000001.1"/>
</dbReference>
<reference evidence="1 2" key="1">
    <citation type="submission" date="2018-06" db="EMBL/GenBank/DDBJ databases">
        <authorList>
            <consortium name="Pathogen Informatics"/>
            <person name="Doyle S."/>
        </authorList>
    </citation>
    <scope>NUCLEOTIDE SEQUENCE [LARGE SCALE GENOMIC DNA]</scope>
    <source>
        <strain evidence="1 2">NCTC12219</strain>
    </source>
</reference>
<dbReference type="InterPro" id="IPR015422">
    <property type="entry name" value="PyrdxlP-dep_Trfase_small"/>
</dbReference>
<dbReference type="GO" id="GO:0031071">
    <property type="term" value="F:cysteine desulfurase activity"/>
    <property type="evidence" value="ECO:0007669"/>
    <property type="project" value="UniProtKB-EC"/>
</dbReference>
<evidence type="ECO:0000313" key="1">
    <source>
        <dbReference type="EMBL" id="STP10444.1"/>
    </source>
</evidence>
<evidence type="ECO:0000313" key="2">
    <source>
        <dbReference type="Proteomes" id="UP000255103"/>
    </source>
</evidence>
<sequence length="362" mass="40880">MKQEKEIRLDFLANFPQNHKANALLHSQNVPNPNTLDSSYLSQLSQDSKNLALLFHKTHTHSFNYTSSDFFTLFSILQTHHFHIILSVSLHQQSLYAAKVSKGIKLISPNQQGIIQSIPPLPNEKNLAFFLPFVNQDILTQNPIESLLEVILNDYPNALIFLDISLLASVLDSTQLKRLSTLSHPQILFLCNAESIGLSRPSGFILSSFNKLENNHILDEFFQLQLLRPNLYKAAYIALQDILQSLKPKDSKNEFYTKLKNLLGENLSLFAPLESTLPNALPLRFSHIKARLLIQALSVEGIFAINGQDCLFGNAKPSFVLASQGYDEPSTRELLSISYNDEIKLDSITQRLSNAYLQLTQF</sequence>
<dbReference type="EC" id="2.8.1.7" evidence="1"/>
<accession>A0A377JRI7</accession>
<dbReference type="AlphaFoldDB" id="A0A377JRI7"/>
<organism evidence="1 2">
    <name type="scientific">Helicobacter cinaedi</name>
    <dbReference type="NCBI Taxonomy" id="213"/>
    <lineage>
        <taxon>Bacteria</taxon>
        <taxon>Pseudomonadati</taxon>
        <taxon>Campylobacterota</taxon>
        <taxon>Epsilonproteobacteria</taxon>
        <taxon>Campylobacterales</taxon>
        <taxon>Helicobacteraceae</taxon>
        <taxon>Helicobacter</taxon>
    </lineage>
</organism>